<comment type="caution">
    <text evidence="2">The sequence shown here is derived from an EMBL/GenBank/DDBJ whole genome shotgun (WGS) entry which is preliminary data.</text>
</comment>
<feature type="region of interest" description="Disordered" evidence="1">
    <location>
        <begin position="24"/>
        <end position="45"/>
    </location>
</feature>
<evidence type="ECO:0000313" key="3">
    <source>
        <dbReference type="Proteomes" id="UP000468388"/>
    </source>
</evidence>
<protein>
    <submittedName>
        <fullName evidence="2">Uncharacterized protein</fullName>
    </submittedName>
</protein>
<dbReference type="RefSeq" id="WP_157298673.1">
    <property type="nucleotide sequence ID" value="NZ_BAAAZB010000005.1"/>
</dbReference>
<gene>
    <name evidence="2" type="ORF">GO495_05545</name>
</gene>
<organism evidence="2 3">
    <name type="scientific">Chitinophaga oryziterrae</name>
    <dbReference type="NCBI Taxonomy" id="1031224"/>
    <lineage>
        <taxon>Bacteria</taxon>
        <taxon>Pseudomonadati</taxon>
        <taxon>Bacteroidota</taxon>
        <taxon>Chitinophagia</taxon>
        <taxon>Chitinophagales</taxon>
        <taxon>Chitinophagaceae</taxon>
        <taxon>Chitinophaga</taxon>
    </lineage>
</organism>
<proteinExistence type="predicted"/>
<evidence type="ECO:0000313" key="2">
    <source>
        <dbReference type="EMBL" id="MVT40037.1"/>
    </source>
</evidence>
<reference evidence="2 3" key="1">
    <citation type="submission" date="2019-12" db="EMBL/GenBank/DDBJ databases">
        <title>The draft genomic sequence of strain Chitinophaga oryziterrae JCM 16595.</title>
        <authorList>
            <person name="Zhang X."/>
        </authorList>
    </citation>
    <scope>NUCLEOTIDE SEQUENCE [LARGE SCALE GENOMIC DNA]</scope>
    <source>
        <strain evidence="2 3">JCM 16595</strain>
    </source>
</reference>
<sequence>MARADNNLFMSNLSGTIGNQMTIRHRGGSTIVSKKQKKSKKRSTEAQLEVQEKFSGAILYANKVMLDPDLKALYKAVALPGQNAHNMAVRDARNPPEIKSVITDNYTGNAGDQIVVRAIDVFRVFQVVVAIYTAAGALLEQGNAVMGRNSIDWTYTATKKNTALKGGKIVAMAEDLPGNQTYSEISM</sequence>
<dbReference type="EMBL" id="WRXO01000001">
    <property type="protein sequence ID" value="MVT40037.1"/>
    <property type="molecule type" value="Genomic_DNA"/>
</dbReference>
<dbReference type="AlphaFoldDB" id="A0A6N8J492"/>
<name>A0A6N8J492_9BACT</name>
<evidence type="ECO:0000256" key="1">
    <source>
        <dbReference type="SAM" id="MobiDB-lite"/>
    </source>
</evidence>
<accession>A0A6N8J492</accession>
<dbReference type="Proteomes" id="UP000468388">
    <property type="component" value="Unassembled WGS sequence"/>
</dbReference>
<dbReference type="OrthoDB" id="662803at2"/>
<keyword evidence="3" id="KW-1185">Reference proteome</keyword>